<evidence type="ECO:0000259" key="1">
    <source>
        <dbReference type="PROSITE" id="PS50878"/>
    </source>
</evidence>
<protein>
    <submittedName>
        <fullName evidence="2">DNA polymerase</fullName>
    </submittedName>
</protein>
<reference evidence="3" key="2">
    <citation type="submission" date="2015-03" db="EMBL/GenBank/DDBJ databases">
        <title>Genome sequence of Paenibacillus beijingensis strain DSM 24997T.</title>
        <authorList>
            <person name="Kwak Y."/>
            <person name="Shin J.-H."/>
        </authorList>
    </citation>
    <scope>NUCLEOTIDE SEQUENCE [LARGE SCALE GENOMIC DNA]</scope>
    <source>
        <strain evidence="3">DSM 24997</strain>
    </source>
</reference>
<evidence type="ECO:0000313" key="2">
    <source>
        <dbReference type="EMBL" id="AJY73771.1"/>
    </source>
</evidence>
<dbReference type="PATRIC" id="fig|1126833.4.peg.642"/>
<dbReference type="PANTHER" id="PTHR34047:SF8">
    <property type="entry name" value="PROTEIN YKFC"/>
    <property type="match status" value="1"/>
</dbReference>
<dbReference type="InterPro" id="IPR043502">
    <property type="entry name" value="DNA/RNA_pol_sf"/>
</dbReference>
<dbReference type="EMBL" id="CP011058">
    <property type="protein sequence ID" value="AJY73771.1"/>
    <property type="molecule type" value="Genomic_DNA"/>
</dbReference>
<dbReference type="OrthoDB" id="9793236at2"/>
<dbReference type="PROSITE" id="PS50878">
    <property type="entry name" value="RT_POL"/>
    <property type="match status" value="1"/>
</dbReference>
<dbReference type="SUPFAM" id="SSF56672">
    <property type="entry name" value="DNA/RNA polymerases"/>
    <property type="match status" value="1"/>
</dbReference>
<proteinExistence type="predicted"/>
<dbReference type="STRING" id="1126833.VN24_02895"/>
<dbReference type="RefSeq" id="WP_045669206.1">
    <property type="nucleotide sequence ID" value="NZ_CP011058.1"/>
</dbReference>
<dbReference type="Proteomes" id="UP000032633">
    <property type="component" value="Chromosome"/>
</dbReference>
<dbReference type="KEGG" id="pbj:VN24_02895"/>
<dbReference type="Pfam" id="PF00078">
    <property type="entry name" value="RVT_1"/>
    <property type="match status" value="1"/>
</dbReference>
<reference evidence="2 3" key="1">
    <citation type="journal article" date="2015" name="J. Biotechnol.">
        <title>Complete genome sequence of Paenibacillus beijingensis 7188(T) (=DSM 24997(T)), a novel rhizobacterium from jujube garden soil.</title>
        <authorList>
            <person name="Kwak Y."/>
            <person name="Shin J.H."/>
        </authorList>
    </citation>
    <scope>NUCLEOTIDE SEQUENCE [LARGE SCALE GENOMIC DNA]</scope>
    <source>
        <strain evidence="2 3">DSM 24997</strain>
    </source>
</reference>
<sequence>MLEKVLTQMIEHECNKLAERYHNYHNGVEFEHQRNKRRIKNPPKKEINVPEYWNQDKKFNPFYVKKHSTQIAKSLAKKLENGTYEPFPPYVMFVDKKDGGKREIVVYQIPDAVVSTYIYQRLMAKNKHRFSPTSYAYRNDRNVHFAIQDIAIELKNHPRVFVAEFDFRNFFGSISHEYLYEQLDKNGFLVNSFERNVISKFVQQNEEGVPQGTSISLFLANLACWRLDRMLEDAGLRFARYADDTVIWSNSYEKINKSYEIIYKFSVDTGIEINFNKSDGISLLCHEGMPAEFGKTKNHIEFLGYKLSGNKTSIKEASTLKIKQQISYLLYRNLLQPIKPTVLKAVTIPNNNEDPAFVTAIMQIRRYLYGKLNDQMLRLFLTGHYKRLTFKGIMSFYPLINDEEQLKQLDGWLVATILNTLKLREKILVSRGYNVSGQFPFNMNKDNLVEVCRKASVKGKVGLIQIPSFMRIYKAMQQGIENDGIEFTMNPKSNTYNY</sequence>
<dbReference type="HOGENOM" id="CLU_548259_0_0_9"/>
<accession>A0A0D5NEW1</accession>
<dbReference type="InterPro" id="IPR000477">
    <property type="entry name" value="RT_dom"/>
</dbReference>
<feature type="domain" description="Reverse transcriptase" evidence="1">
    <location>
        <begin position="75"/>
        <end position="307"/>
    </location>
</feature>
<dbReference type="AlphaFoldDB" id="A0A0D5NEW1"/>
<dbReference type="InterPro" id="IPR051083">
    <property type="entry name" value="GrpII_Intron_Splice-Mob/Def"/>
</dbReference>
<gene>
    <name evidence="2" type="ORF">VN24_02895</name>
</gene>
<evidence type="ECO:0000313" key="3">
    <source>
        <dbReference type="Proteomes" id="UP000032633"/>
    </source>
</evidence>
<dbReference type="PANTHER" id="PTHR34047">
    <property type="entry name" value="NUCLEAR INTRON MATURASE 1, MITOCHONDRIAL-RELATED"/>
    <property type="match status" value="1"/>
</dbReference>
<name>A0A0D5NEW1_9BACL</name>
<keyword evidence="3" id="KW-1185">Reference proteome</keyword>
<organism evidence="2 3">
    <name type="scientific">Paenibacillus beijingensis</name>
    <dbReference type="NCBI Taxonomy" id="1126833"/>
    <lineage>
        <taxon>Bacteria</taxon>
        <taxon>Bacillati</taxon>
        <taxon>Bacillota</taxon>
        <taxon>Bacilli</taxon>
        <taxon>Bacillales</taxon>
        <taxon>Paenibacillaceae</taxon>
        <taxon>Paenibacillus</taxon>
    </lineage>
</organism>